<evidence type="ECO:0000313" key="2">
    <source>
        <dbReference type="EMBL" id="AFL88140.1"/>
    </source>
</evidence>
<keyword evidence="1" id="KW-0732">Signal</keyword>
<protein>
    <recommendedName>
        <fullName evidence="4">Flagella basal body P-ring formation protein FlgA</fullName>
    </recommendedName>
</protein>
<evidence type="ECO:0008006" key="4">
    <source>
        <dbReference type="Google" id="ProtNLM"/>
    </source>
</evidence>
<dbReference type="KEGG" id="trs:Terro_1848"/>
<dbReference type="OrthoDB" id="120842at2"/>
<organism evidence="2 3">
    <name type="scientific">Terriglobus roseus (strain DSM 18391 / NRRL B-41598 / KBS 63)</name>
    <dbReference type="NCBI Taxonomy" id="926566"/>
    <lineage>
        <taxon>Bacteria</taxon>
        <taxon>Pseudomonadati</taxon>
        <taxon>Acidobacteriota</taxon>
        <taxon>Terriglobia</taxon>
        <taxon>Terriglobales</taxon>
        <taxon>Acidobacteriaceae</taxon>
        <taxon>Terriglobus</taxon>
    </lineage>
</organism>
<feature type="signal peptide" evidence="1">
    <location>
        <begin position="1"/>
        <end position="23"/>
    </location>
</feature>
<reference evidence="2 3" key="1">
    <citation type="submission" date="2012-06" db="EMBL/GenBank/DDBJ databases">
        <title>Complete genome of Terriglobus roseus DSM 18391.</title>
        <authorList>
            <consortium name="US DOE Joint Genome Institute (JGI-PGF)"/>
            <person name="Lucas S."/>
            <person name="Copeland A."/>
            <person name="Lapidus A."/>
            <person name="Glavina del Rio T."/>
            <person name="Dalin E."/>
            <person name="Tice H."/>
            <person name="Bruce D."/>
            <person name="Goodwin L."/>
            <person name="Pitluck S."/>
            <person name="Peters L."/>
            <person name="Mikhailova N."/>
            <person name="Munk A.C.C."/>
            <person name="Kyrpides N."/>
            <person name="Mavromatis K."/>
            <person name="Ivanova N."/>
            <person name="Brettin T."/>
            <person name="Detter J.C."/>
            <person name="Han C."/>
            <person name="Larimer F."/>
            <person name="Land M."/>
            <person name="Hauser L."/>
            <person name="Markowitz V."/>
            <person name="Cheng J.-F."/>
            <person name="Hugenholtz P."/>
            <person name="Woyke T."/>
            <person name="Wu D."/>
            <person name="Brambilla E."/>
            <person name="Klenk H.-P."/>
            <person name="Eisen J.A."/>
        </authorList>
    </citation>
    <scope>NUCLEOTIDE SEQUENCE [LARGE SCALE GENOMIC DNA]</scope>
    <source>
        <strain evidence="3">DSM 18391 / NRRL B-41598 / KBS 63</strain>
    </source>
</reference>
<keyword evidence="3" id="KW-1185">Reference proteome</keyword>
<dbReference type="HOGENOM" id="CLU_1460626_0_0_0"/>
<evidence type="ECO:0000313" key="3">
    <source>
        <dbReference type="Proteomes" id="UP000006056"/>
    </source>
</evidence>
<dbReference type="RefSeq" id="WP_014785709.1">
    <property type="nucleotide sequence ID" value="NC_018014.1"/>
</dbReference>
<dbReference type="Proteomes" id="UP000006056">
    <property type="component" value="Chromosome"/>
</dbReference>
<sequence>MRRSPVGLLWWVAWLVAVTHASAQGVTATNGCASTPEAAVESAMGRGLPIAPAEGEGFRVQDVQVDAVLHRTWARVRRCDRDAPLIFMPLKAAFKAVLPPGKSEYVAGVVMPVLSEVVVHAGDVVRVVSASDSVRMVLEATANQQGAVGDMVVVTLKRRMNQAADEPDHRMRGTVLADKSVEVKL</sequence>
<evidence type="ECO:0000256" key="1">
    <source>
        <dbReference type="SAM" id="SignalP"/>
    </source>
</evidence>
<accession>I3ZFX2</accession>
<feature type="chain" id="PRO_5003685053" description="Flagella basal body P-ring formation protein FlgA" evidence="1">
    <location>
        <begin position="24"/>
        <end position="185"/>
    </location>
</feature>
<dbReference type="AlphaFoldDB" id="I3ZFX2"/>
<dbReference type="STRING" id="926566.Terro_1848"/>
<gene>
    <name evidence="2" type="ordered locus">Terro_1848</name>
</gene>
<dbReference type="EMBL" id="CP003379">
    <property type="protein sequence ID" value="AFL88140.1"/>
    <property type="molecule type" value="Genomic_DNA"/>
</dbReference>
<proteinExistence type="predicted"/>
<name>I3ZFX2_TERRK</name>